<feature type="chain" id="PRO_5035205417" description="Peptidase S1 domain-containing protein" evidence="6">
    <location>
        <begin position="18"/>
        <end position="301"/>
    </location>
</feature>
<dbReference type="InterPro" id="IPR018114">
    <property type="entry name" value="TRYPSIN_HIS"/>
</dbReference>
<dbReference type="Pfam" id="PF00089">
    <property type="entry name" value="Trypsin"/>
    <property type="match status" value="1"/>
</dbReference>
<dbReference type="Gene3D" id="2.40.10.10">
    <property type="entry name" value="Trypsin-like serine proteases"/>
    <property type="match status" value="1"/>
</dbReference>
<dbReference type="InterPro" id="IPR009003">
    <property type="entry name" value="Peptidase_S1_PA"/>
</dbReference>
<protein>
    <recommendedName>
        <fullName evidence="7">Peptidase S1 domain-containing protein</fullName>
    </recommendedName>
</protein>
<feature type="signal peptide" evidence="6">
    <location>
        <begin position="1"/>
        <end position="17"/>
    </location>
</feature>
<name>A0A8I6TFE6_CIMLE</name>
<evidence type="ECO:0000259" key="7">
    <source>
        <dbReference type="PROSITE" id="PS50240"/>
    </source>
</evidence>
<accession>A0A8I6TFE6</accession>
<evidence type="ECO:0000256" key="6">
    <source>
        <dbReference type="SAM" id="SignalP"/>
    </source>
</evidence>
<dbReference type="Proteomes" id="UP000494040">
    <property type="component" value="Unassembled WGS sequence"/>
</dbReference>
<evidence type="ECO:0000313" key="8">
    <source>
        <dbReference type="EnsemblMetazoa" id="XP_014246332.1"/>
    </source>
</evidence>
<evidence type="ECO:0000256" key="3">
    <source>
        <dbReference type="ARBA" id="ARBA00022801"/>
    </source>
</evidence>
<dbReference type="KEGG" id="clec:106664827"/>
<dbReference type="EnsemblMetazoa" id="XM_014390846.2">
    <property type="protein sequence ID" value="XP_014246332.1"/>
    <property type="gene ID" value="LOC106664827"/>
</dbReference>
<evidence type="ECO:0000256" key="5">
    <source>
        <dbReference type="ARBA" id="ARBA00023157"/>
    </source>
</evidence>
<feature type="domain" description="Peptidase S1" evidence="7">
    <location>
        <begin position="23"/>
        <end position="301"/>
    </location>
</feature>
<keyword evidence="3" id="KW-0378">Hydrolase</keyword>
<evidence type="ECO:0000256" key="4">
    <source>
        <dbReference type="ARBA" id="ARBA00022825"/>
    </source>
</evidence>
<dbReference type="OrthoDB" id="6629601at2759"/>
<dbReference type="AlphaFoldDB" id="A0A8I6TFE6"/>
<sequence>MIWISMFLAFFLSKVKPENKNETVGWRMAYVGEFPFVVAIGGSKMCAGSLMTLQSVITAGHCIYYDTEHERSRALKYIYIIGGVVKIEARKMLPGRQERHPSSLKVHEKYERRTLTSRMNLFDIGVMYLSKPFKETEVVRPMRLISTSMKEFKRGYQRVIDRQEKCHGVGWHWNLSNSERKLIVIELIPKSNTFCSKFKKSKDEDQSSHGEVCLMPANPHKSNCHCDTGGPLVCKGLTYGVLSTGFECSDTTKPVYYFLFWSYMEYYGIGSSPPRLFHSDLAWKCAMIIFIMRPPFVTLSW</sequence>
<comment type="similarity">
    <text evidence="1">Belongs to the peptidase S1 family.</text>
</comment>
<keyword evidence="2" id="KW-0645">Protease</keyword>
<keyword evidence="5" id="KW-1015">Disulfide bond</keyword>
<dbReference type="PRINTS" id="PR00722">
    <property type="entry name" value="CHYMOTRYPSIN"/>
</dbReference>
<dbReference type="PROSITE" id="PS50240">
    <property type="entry name" value="TRYPSIN_DOM"/>
    <property type="match status" value="1"/>
</dbReference>
<dbReference type="GO" id="GO:0004252">
    <property type="term" value="F:serine-type endopeptidase activity"/>
    <property type="evidence" value="ECO:0007669"/>
    <property type="project" value="InterPro"/>
</dbReference>
<dbReference type="InterPro" id="IPR043504">
    <property type="entry name" value="Peptidase_S1_PA_chymotrypsin"/>
</dbReference>
<dbReference type="GeneID" id="106664827"/>
<dbReference type="InterPro" id="IPR001314">
    <property type="entry name" value="Peptidase_S1A"/>
</dbReference>
<dbReference type="InterPro" id="IPR001254">
    <property type="entry name" value="Trypsin_dom"/>
</dbReference>
<dbReference type="SMART" id="SM00020">
    <property type="entry name" value="Tryp_SPc"/>
    <property type="match status" value="1"/>
</dbReference>
<dbReference type="InterPro" id="IPR050430">
    <property type="entry name" value="Peptidase_S1"/>
</dbReference>
<dbReference type="PANTHER" id="PTHR24276:SF96">
    <property type="entry name" value="PEPTIDASE S1 DOMAIN-CONTAINING PROTEIN"/>
    <property type="match status" value="1"/>
</dbReference>
<dbReference type="SUPFAM" id="SSF50494">
    <property type="entry name" value="Trypsin-like serine proteases"/>
    <property type="match status" value="1"/>
</dbReference>
<dbReference type="PANTHER" id="PTHR24276">
    <property type="entry name" value="POLYSERASE-RELATED"/>
    <property type="match status" value="1"/>
</dbReference>
<proteinExistence type="inferred from homology"/>
<keyword evidence="9" id="KW-1185">Reference proteome</keyword>
<keyword evidence="6" id="KW-0732">Signal</keyword>
<reference evidence="8" key="1">
    <citation type="submission" date="2022-01" db="UniProtKB">
        <authorList>
            <consortium name="EnsemblMetazoa"/>
        </authorList>
    </citation>
    <scope>IDENTIFICATION</scope>
</reference>
<organism evidence="8 9">
    <name type="scientific">Cimex lectularius</name>
    <name type="common">Bed bug</name>
    <name type="synonym">Acanthia lectularia</name>
    <dbReference type="NCBI Taxonomy" id="79782"/>
    <lineage>
        <taxon>Eukaryota</taxon>
        <taxon>Metazoa</taxon>
        <taxon>Ecdysozoa</taxon>
        <taxon>Arthropoda</taxon>
        <taxon>Hexapoda</taxon>
        <taxon>Insecta</taxon>
        <taxon>Pterygota</taxon>
        <taxon>Neoptera</taxon>
        <taxon>Paraneoptera</taxon>
        <taxon>Hemiptera</taxon>
        <taxon>Heteroptera</taxon>
        <taxon>Panheteroptera</taxon>
        <taxon>Cimicomorpha</taxon>
        <taxon>Cimicidae</taxon>
        <taxon>Cimex</taxon>
    </lineage>
</organism>
<evidence type="ECO:0000256" key="2">
    <source>
        <dbReference type="ARBA" id="ARBA00022670"/>
    </source>
</evidence>
<dbReference type="RefSeq" id="XP_014246332.1">
    <property type="nucleotide sequence ID" value="XM_014390846.2"/>
</dbReference>
<keyword evidence="4" id="KW-0720">Serine protease</keyword>
<evidence type="ECO:0000313" key="9">
    <source>
        <dbReference type="Proteomes" id="UP000494040"/>
    </source>
</evidence>
<dbReference type="GO" id="GO:0006508">
    <property type="term" value="P:proteolysis"/>
    <property type="evidence" value="ECO:0007669"/>
    <property type="project" value="UniProtKB-KW"/>
</dbReference>
<dbReference type="PROSITE" id="PS00134">
    <property type="entry name" value="TRYPSIN_HIS"/>
    <property type="match status" value="1"/>
</dbReference>
<evidence type="ECO:0000256" key="1">
    <source>
        <dbReference type="ARBA" id="ARBA00007664"/>
    </source>
</evidence>